<comment type="caution">
    <text evidence="1">The sequence shown here is derived from an EMBL/GenBank/DDBJ whole genome shotgun (WGS) entry which is preliminary data.</text>
</comment>
<dbReference type="EMBL" id="BKCJ011085607">
    <property type="protein sequence ID" value="GFC82651.1"/>
    <property type="molecule type" value="Genomic_DNA"/>
</dbReference>
<dbReference type="AlphaFoldDB" id="A0A699RJ33"/>
<sequence>ALELMLPRNLKKNNKCFNAAGEELSAVKHKLMLLDTTAEGRVNTAK</sequence>
<gene>
    <name evidence="1" type="ORF">Tci_854621</name>
</gene>
<protein>
    <submittedName>
        <fullName evidence="1">Uncharacterized protein</fullName>
    </submittedName>
</protein>
<name>A0A699RJ33_TANCI</name>
<proteinExistence type="predicted"/>
<reference evidence="1" key="1">
    <citation type="journal article" date="2019" name="Sci. Rep.">
        <title>Draft genome of Tanacetum cinerariifolium, the natural source of mosquito coil.</title>
        <authorList>
            <person name="Yamashiro T."/>
            <person name="Shiraishi A."/>
            <person name="Satake H."/>
            <person name="Nakayama K."/>
        </authorList>
    </citation>
    <scope>NUCLEOTIDE SEQUENCE</scope>
</reference>
<feature type="non-terminal residue" evidence="1">
    <location>
        <position position="1"/>
    </location>
</feature>
<accession>A0A699RJ33</accession>
<organism evidence="1">
    <name type="scientific">Tanacetum cinerariifolium</name>
    <name type="common">Dalmatian daisy</name>
    <name type="synonym">Chrysanthemum cinerariifolium</name>
    <dbReference type="NCBI Taxonomy" id="118510"/>
    <lineage>
        <taxon>Eukaryota</taxon>
        <taxon>Viridiplantae</taxon>
        <taxon>Streptophyta</taxon>
        <taxon>Embryophyta</taxon>
        <taxon>Tracheophyta</taxon>
        <taxon>Spermatophyta</taxon>
        <taxon>Magnoliopsida</taxon>
        <taxon>eudicotyledons</taxon>
        <taxon>Gunneridae</taxon>
        <taxon>Pentapetalae</taxon>
        <taxon>asterids</taxon>
        <taxon>campanulids</taxon>
        <taxon>Asterales</taxon>
        <taxon>Asteraceae</taxon>
        <taxon>Asteroideae</taxon>
        <taxon>Anthemideae</taxon>
        <taxon>Anthemidinae</taxon>
        <taxon>Tanacetum</taxon>
    </lineage>
</organism>
<evidence type="ECO:0000313" key="1">
    <source>
        <dbReference type="EMBL" id="GFC82651.1"/>
    </source>
</evidence>